<reference evidence="3" key="1">
    <citation type="submission" date="2016-02" db="EMBL/GenBank/DDBJ databases">
        <authorList>
            <person name="Schultz-Johansen M."/>
            <person name="Glaring M.A."/>
            <person name="Bech P.K."/>
            <person name="Stougaard P."/>
        </authorList>
    </citation>
    <scope>NUCLEOTIDE SEQUENCE [LARGE SCALE GENOMIC DNA]</scope>
    <source>
        <strain evidence="3">S66</strain>
    </source>
</reference>
<keyword evidence="1" id="KW-1133">Transmembrane helix</keyword>
<dbReference type="EMBL" id="LSNE01000010">
    <property type="protein sequence ID" value="KXI27584.1"/>
    <property type="molecule type" value="Genomic_DNA"/>
</dbReference>
<protein>
    <recommendedName>
        <fullName evidence="4">Alpha/beta hydrolase</fullName>
    </recommendedName>
</protein>
<evidence type="ECO:0008006" key="4">
    <source>
        <dbReference type="Google" id="ProtNLM"/>
    </source>
</evidence>
<accession>A0A148KMN1</accession>
<dbReference type="AlphaFoldDB" id="A0A148KMN1"/>
<dbReference type="InterPro" id="IPR029058">
    <property type="entry name" value="AB_hydrolase_fold"/>
</dbReference>
<dbReference type="STRING" id="1799789.AX660_01115"/>
<evidence type="ECO:0000313" key="3">
    <source>
        <dbReference type="Proteomes" id="UP000070299"/>
    </source>
</evidence>
<sequence>MEISCLTDGSASFNVSLYNSNNTVSTVVLFAVGAGGLPERYATLLHTLVASGCMVVAPHFERLTSAMPSEDELALRARRLSLTLDALVAPGIAVVGVGHSIGAATLFALLGAQMWLGPGKHVGITPDSRLTRLVMLAAPTRFFQAPCALDVATPVPILAWVGSVDNITPVSQTVWLVDALSGWPSVELCITDGAGHFSFMDLIPPHSKEPLPDKQAFLEDYSQHVCKFVLGC</sequence>
<dbReference type="Gene3D" id="3.40.50.1820">
    <property type="entry name" value="alpha/beta hydrolase"/>
    <property type="match status" value="1"/>
</dbReference>
<proteinExistence type="predicted"/>
<keyword evidence="1" id="KW-0812">Transmembrane</keyword>
<dbReference type="Proteomes" id="UP000070299">
    <property type="component" value="Unassembled WGS sequence"/>
</dbReference>
<organism evidence="2 3">
    <name type="scientific">Paraglaciecola hydrolytica</name>
    <dbReference type="NCBI Taxonomy" id="1799789"/>
    <lineage>
        <taxon>Bacteria</taxon>
        <taxon>Pseudomonadati</taxon>
        <taxon>Pseudomonadota</taxon>
        <taxon>Gammaproteobacteria</taxon>
        <taxon>Alteromonadales</taxon>
        <taxon>Alteromonadaceae</taxon>
        <taxon>Paraglaciecola</taxon>
    </lineage>
</organism>
<comment type="caution">
    <text evidence="2">The sequence shown here is derived from an EMBL/GenBank/DDBJ whole genome shotgun (WGS) entry which is preliminary data.</text>
</comment>
<feature type="transmembrane region" description="Helical" evidence="1">
    <location>
        <begin position="87"/>
        <end position="110"/>
    </location>
</feature>
<keyword evidence="3" id="KW-1185">Reference proteome</keyword>
<gene>
    <name evidence="2" type="ORF">AX660_01115</name>
</gene>
<dbReference type="SUPFAM" id="SSF53474">
    <property type="entry name" value="alpha/beta-Hydrolases"/>
    <property type="match status" value="1"/>
</dbReference>
<keyword evidence="1" id="KW-0472">Membrane</keyword>
<evidence type="ECO:0000256" key="1">
    <source>
        <dbReference type="SAM" id="Phobius"/>
    </source>
</evidence>
<name>A0A148KMN1_9ALTE</name>
<evidence type="ECO:0000313" key="2">
    <source>
        <dbReference type="EMBL" id="KXI27584.1"/>
    </source>
</evidence>